<name>A0A4Z2IS08_9TELE</name>
<dbReference type="PANTHER" id="PTHR11588">
    <property type="entry name" value="TUBULIN"/>
    <property type="match status" value="1"/>
</dbReference>
<evidence type="ECO:0000313" key="6">
    <source>
        <dbReference type="EMBL" id="TNN80052.1"/>
    </source>
</evidence>
<dbReference type="EMBL" id="SRLO01000058">
    <property type="protein sequence ID" value="TNN80052.1"/>
    <property type="molecule type" value="Genomic_DNA"/>
</dbReference>
<evidence type="ECO:0000256" key="1">
    <source>
        <dbReference type="ARBA" id="ARBA00009636"/>
    </source>
</evidence>
<gene>
    <name evidence="6" type="primary">TUBA1B</name>
    <name evidence="6" type="ORF">EYF80_009703</name>
</gene>
<dbReference type="Proteomes" id="UP000314294">
    <property type="component" value="Unassembled WGS sequence"/>
</dbReference>
<comment type="similarity">
    <text evidence="1">Belongs to the tubulin family.</text>
</comment>
<dbReference type="GO" id="GO:0005525">
    <property type="term" value="F:GTP binding"/>
    <property type="evidence" value="ECO:0007669"/>
    <property type="project" value="UniProtKB-KW"/>
</dbReference>
<proteinExistence type="inferred from homology"/>
<organism evidence="6 7">
    <name type="scientific">Liparis tanakae</name>
    <name type="common">Tanaka's snailfish</name>
    <dbReference type="NCBI Taxonomy" id="230148"/>
    <lineage>
        <taxon>Eukaryota</taxon>
        <taxon>Metazoa</taxon>
        <taxon>Chordata</taxon>
        <taxon>Craniata</taxon>
        <taxon>Vertebrata</taxon>
        <taxon>Euteleostomi</taxon>
        <taxon>Actinopterygii</taxon>
        <taxon>Neopterygii</taxon>
        <taxon>Teleostei</taxon>
        <taxon>Neoteleostei</taxon>
        <taxon>Acanthomorphata</taxon>
        <taxon>Eupercaria</taxon>
        <taxon>Perciformes</taxon>
        <taxon>Cottioidei</taxon>
        <taxon>Cottales</taxon>
        <taxon>Liparidae</taxon>
        <taxon>Liparis</taxon>
    </lineage>
</organism>
<dbReference type="GO" id="GO:0007017">
    <property type="term" value="P:microtubule-based process"/>
    <property type="evidence" value="ECO:0007669"/>
    <property type="project" value="InterPro"/>
</dbReference>
<keyword evidence="3" id="KW-0547">Nucleotide-binding</keyword>
<evidence type="ECO:0000256" key="3">
    <source>
        <dbReference type="ARBA" id="ARBA00022741"/>
    </source>
</evidence>
<protein>
    <submittedName>
        <fullName evidence="6">Tubulin alpha-1B chain</fullName>
    </submittedName>
</protein>
<dbReference type="SUPFAM" id="SSF55307">
    <property type="entry name" value="Tubulin C-terminal domain-like"/>
    <property type="match status" value="1"/>
</dbReference>
<dbReference type="InterPro" id="IPR000217">
    <property type="entry name" value="Tubulin"/>
</dbReference>
<keyword evidence="7" id="KW-1185">Reference proteome</keyword>
<dbReference type="InterPro" id="IPR008280">
    <property type="entry name" value="Tub_FtsZ_C"/>
</dbReference>
<dbReference type="GO" id="GO:0005874">
    <property type="term" value="C:microtubule"/>
    <property type="evidence" value="ECO:0007669"/>
    <property type="project" value="UniProtKB-KW"/>
</dbReference>
<dbReference type="InterPro" id="IPR023123">
    <property type="entry name" value="Tubulin_C"/>
</dbReference>
<dbReference type="AlphaFoldDB" id="A0A4Z2IS08"/>
<keyword evidence="2" id="KW-0493">Microtubule</keyword>
<evidence type="ECO:0000256" key="2">
    <source>
        <dbReference type="ARBA" id="ARBA00022701"/>
    </source>
</evidence>
<feature type="region of interest" description="Disordered" evidence="5">
    <location>
        <begin position="103"/>
        <end position="132"/>
    </location>
</feature>
<dbReference type="Gene3D" id="1.10.287.600">
    <property type="entry name" value="Helix hairpin bin"/>
    <property type="match status" value="1"/>
</dbReference>
<feature type="compositionally biased region" description="Basic and acidic residues" evidence="5">
    <location>
        <begin position="120"/>
        <end position="131"/>
    </location>
</feature>
<comment type="caution">
    <text evidence="6">The sequence shown here is derived from an EMBL/GenBank/DDBJ whole genome shotgun (WGS) entry which is preliminary data.</text>
</comment>
<sequence>MYAKRAFVHWYVGEGMEEGEFSEAREDMAALEKDYEEVNNYAKDKFVIIIFINFPPPSLSFSQKAWLDFGPGYKAARLVSLCLFVLFRMPADFKVDEIYEGKGGERDTVVPSSNHRGRAKREGGREGEGGRRRLSWSRCLVERRGEKED</sequence>
<evidence type="ECO:0000256" key="4">
    <source>
        <dbReference type="ARBA" id="ARBA00023134"/>
    </source>
</evidence>
<dbReference type="OrthoDB" id="6073114at2759"/>
<keyword evidence="4" id="KW-0342">GTP-binding</keyword>
<evidence type="ECO:0000256" key="5">
    <source>
        <dbReference type="SAM" id="MobiDB-lite"/>
    </source>
</evidence>
<reference evidence="6 7" key="1">
    <citation type="submission" date="2019-03" db="EMBL/GenBank/DDBJ databases">
        <title>First draft genome of Liparis tanakae, snailfish: a comprehensive survey of snailfish specific genes.</title>
        <authorList>
            <person name="Kim W."/>
            <person name="Song I."/>
            <person name="Jeong J.-H."/>
            <person name="Kim D."/>
            <person name="Kim S."/>
            <person name="Ryu S."/>
            <person name="Song J.Y."/>
            <person name="Lee S.K."/>
        </authorList>
    </citation>
    <scope>NUCLEOTIDE SEQUENCE [LARGE SCALE GENOMIC DNA]</scope>
    <source>
        <tissue evidence="6">Muscle</tissue>
    </source>
</reference>
<evidence type="ECO:0000313" key="7">
    <source>
        <dbReference type="Proteomes" id="UP000314294"/>
    </source>
</evidence>
<accession>A0A4Z2IS08</accession>